<sequence length="394" mass="42394">MKALAALLPCAVLLQNVAAQGGYLFTVDSKVASSSTSMIDSDVASAIIARRRDLTAERYLGVTDERILEDIHSYGGYQKPLFQNVQAGEAPGRLFIRISGVDMQVHDFDNVMPDLWIQEPTKDLLTDFKAIPNRKKKDFTCEYLVPTGLNTPNSKGVEVIFSYPLGNERLCLASSEISDIPIILSLYTYLPTNPSEVKDYLPPLIRLLKHLSATENIESTLLLLPSKLSKAVDKPAHQYQARAPQKSEEEPLDLPSATPTDAVSFDTVAAPDASKNTTLPSVIPACFASQSACENTTNSCSGHGSCYLAHTNCFKCRCGTTLVRVNEDGTKKTVQWGGAACQKKDISVPFILFAGFGVVMAALIAGVIGMLYNMGSQELPSVIGAGVAGPKAGK</sequence>
<dbReference type="eggNOG" id="ENOG502S64Q">
    <property type="taxonomic scope" value="Eukaryota"/>
</dbReference>
<dbReference type="EMBL" id="AMWN01000004">
    <property type="protein sequence ID" value="EXJ88646.1"/>
    <property type="molecule type" value="Genomic_DNA"/>
</dbReference>
<dbReference type="InterPro" id="IPR053065">
    <property type="entry name" value="Archenteron_Induction-Rel"/>
</dbReference>
<keyword evidence="2" id="KW-0812">Transmembrane</keyword>
<dbReference type="GeneID" id="19160451"/>
<feature type="transmembrane region" description="Helical" evidence="2">
    <location>
        <begin position="350"/>
        <end position="372"/>
    </location>
</feature>
<dbReference type="AlphaFoldDB" id="W9YHA3"/>
<name>W9YHA3_9EURO</name>
<evidence type="ECO:0000256" key="1">
    <source>
        <dbReference type="SAM" id="MobiDB-lite"/>
    </source>
</evidence>
<accession>W9YHA3</accession>
<reference evidence="5 6" key="1">
    <citation type="submission" date="2013-03" db="EMBL/GenBank/DDBJ databases">
        <title>The Genome Sequence of Capronia coronata CBS 617.96.</title>
        <authorList>
            <consortium name="The Broad Institute Genomics Platform"/>
            <person name="Cuomo C."/>
            <person name="de Hoog S."/>
            <person name="Gorbushina A."/>
            <person name="Walker B."/>
            <person name="Young S.K."/>
            <person name="Zeng Q."/>
            <person name="Gargeya S."/>
            <person name="Fitzgerald M."/>
            <person name="Haas B."/>
            <person name="Abouelleil A."/>
            <person name="Allen A.W."/>
            <person name="Alvarado L."/>
            <person name="Arachchi H.M."/>
            <person name="Berlin A.M."/>
            <person name="Chapman S.B."/>
            <person name="Gainer-Dewar J."/>
            <person name="Goldberg J."/>
            <person name="Griggs A."/>
            <person name="Gujja S."/>
            <person name="Hansen M."/>
            <person name="Howarth C."/>
            <person name="Imamovic A."/>
            <person name="Ireland A."/>
            <person name="Larimer J."/>
            <person name="McCowan C."/>
            <person name="Murphy C."/>
            <person name="Pearson M."/>
            <person name="Poon T.W."/>
            <person name="Priest M."/>
            <person name="Roberts A."/>
            <person name="Saif S."/>
            <person name="Shea T."/>
            <person name="Sisk P."/>
            <person name="Sykes S."/>
            <person name="Wortman J."/>
            <person name="Nusbaum C."/>
            <person name="Birren B."/>
        </authorList>
    </citation>
    <scope>NUCLEOTIDE SEQUENCE [LARGE SCALE GENOMIC DNA]</scope>
    <source>
        <strain evidence="5 6">CBS 617.96</strain>
    </source>
</reference>
<organism evidence="5 6">
    <name type="scientific">Capronia coronata CBS 617.96</name>
    <dbReference type="NCBI Taxonomy" id="1182541"/>
    <lineage>
        <taxon>Eukaryota</taxon>
        <taxon>Fungi</taxon>
        <taxon>Dikarya</taxon>
        <taxon>Ascomycota</taxon>
        <taxon>Pezizomycotina</taxon>
        <taxon>Eurotiomycetes</taxon>
        <taxon>Chaetothyriomycetidae</taxon>
        <taxon>Chaetothyriales</taxon>
        <taxon>Herpotrichiellaceae</taxon>
        <taxon>Capronia</taxon>
    </lineage>
</organism>
<feature type="domain" description="Vacuolar sorting protein Vps3844 C-terminal" evidence="4">
    <location>
        <begin position="286"/>
        <end position="385"/>
    </location>
</feature>
<dbReference type="GO" id="GO:0005783">
    <property type="term" value="C:endoplasmic reticulum"/>
    <property type="evidence" value="ECO:0007669"/>
    <property type="project" value="TreeGrafter"/>
</dbReference>
<evidence type="ECO:0000313" key="6">
    <source>
        <dbReference type="Proteomes" id="UP000019484"/>
    </source>
</evidence>
<feature type="signal peptide" evidence="3">
    <location>
        <begin position="1"/>
        <end position="19"/>
    </location>
</feature>
<keyword evidence="2" id="KW-0472">Membrane</keyword>
<feature type="region of interest" description="Disordered" evidence="1">
    <location>
        <begin position="235"/>
        <end position="257"/>
    </location>
</feature>
<gene>
    <name evidence="5" type="ORF">A1O1_05577</name>
</gene>
<keyword evidence="6" id="KW-1185">Reference proteome</keyword>
<comment type="caution">
    <text evidence="5">The sequence shown here is derived from an EMBL/GenBank/DDBJ whole genome shotgun (WGS) entry which is preliminary data.</text>
</comment>
<dbReference type="Proteomes" id="UP000019484">
    <property type="component" value="Unassembled WGS sequence"/>
</dbReference>
<evidence type="ECO:0000259" key="4">
    <source>
        <dbReference type="Pfam" id="PF12955"/>
    </source>
</evidence>
<dbReference type="PANTHER" id="PTHR36853:SF1">
    <property type="entry name" value="DUF3844 DOMAIN-CONTAINING PROTEIN"/>
    <property type="match status" value="1"/>
</dbReference>
<feature type="chain" id="PRO_5004933641" description="Vacuolar sorting protein Vps3844 C-terminal domain-containing protein" evidence="3">
    <location>
        <begin position="20"/>
        <end position="394"/>
    </location>
</feature>
<proteinExistence type="predicted"/>
<evidence type="ECO:0000313" key="5">
    <source>
        <dbReference type="EMBL" id="EXJ88646.1"/>
    </source>
</evidence>
<evidence type="ECO:0000256" key="2">
    <source>
        <dbReference type="SAM" id="Phobius"/>
    </source>
</evidence>
<dbReference type="HOGENOM" id="CLU_054960_0_0_1"/>
<evidence type="ECO:0000256" key="3">
    <source>
        <dbReference type="SAM" id="SignalP"/>
    </source>
</evidence>
<keyword evidence="2" id="KW-1133">Transmembrane helix</keyword>
<dbReference type="InterPro" id="IPR024382">
    <property type="entry name" value="Vps3844_C"/>
</dbReference>
<protein>
    <recommendedName>
        <fullName evidence="4">Vacuolar sorting protein Vps3844 C-terminal domain-containing protein</fullName>
    </recommendedName>
</protein>
<dbReference type="PANTHER" id="PTHR36853">
    <property type="entry name" value="EXPRESSED PROTEIN"/>
    <property type="match status" value="1"/>
</dbReference>
<dbReference type="RefSeq" id="XP_007724652.1">
    <property type="nucleotide sequence ID" value="XM_007726462.1"/>
</dbReference>
<dbReference type="OrthoDB" id="5583277at2759"/>
<keyword evidence="3" id="KW-0732">Signal</keyword>
<dbReference type="Pfam" id="PF12955">
    <property type="entry name" value="Vps3844_C"/>
    <property type="match status" value="1"/>
</dbReference>